<evidence type="ECO:0000256" key="2">
    <source>
        <dbReference type="ARBA" id="ARBA00023125"/>
    </source>
</evidence>
<name>A0A225CIU4_9MICO</name>
<evidence type="ECO:0000256" key="4">
    <source>
        <dbReference type="PROSITE-ProRule" id="PRU00335"/>
    </source>
</evidence>
<dbReference type="GO" id="GO:0003700">
    <property type="term" value="F:DNA-binding transcription factor activity"/>
    <property type="evidence" value="ECO:0007669"/>
    <property type="project" value="TreeGrafter"/>
</dbReference>
<evidence type="ECO:0000259" key="5">
    <source>
        <dbReference type="PROSITE" id="PS50977"/>
    </source>
</evidence>
<accession>A0A225CIU4</accession>
<keyword evidence="7" id="KW-1185">Reference proteome</keyword>
<dbReference type="InterPro" id="IPR036271">
    <property type="entry name" value="Tet_transcr_reg_TetR-rel_C_sf"/>
</dbReference>
<dbReference type="PRINTS" id="PR00455">
    <property type="entry name" value="HTHTETR"/>
</dbReference>
<organism evidence="6 7">
    <name type="scientific">Clavibacter tessellarius</name>
    <dbReference type="NCBI Taxonomy" id="31965"/>
    <lineage>
        <taxon>Bacteria</taxon>
        <taxon>Bacillati</taxon>
        <taxon>Actinomycetota</taxon>
        <taxon>Actinomycetes</taxon>
        <taxon>Micrococcales</taxon>
        <taxon>Microbacteriaceae</taxon>
        <taxon>Clavibacter</taxon>
    </lineage>
</organism>
<dbReference type="InterPro" id="IPR050109">
    <property type="entry name" value="HTH-type_TetR-like_transc_reg"/>
</dbReference>
<comment type="caution">
    <text evidence="6">The sequence shown here is derived from an EMBL/GenBank/DDBJ whole genome shotgun (WGS) entry which is preliminary data.</text>
</comment>
<dbReference type="InterPro" id="IPR009057">
    <property type="entry name" value="Homeodomain-like_sf"/>
</dbReference>
<dbReference type="Pfam" id="PF00440">
    <property type="entry name" value="TetR_N"/>
    <property type="match status" value="1"/>
</dbReference>
<feature type="DNA-binding region" description="H-T-H motif" evidence="4">
    <location>
        <begin position="55"/>
        <end position="74"/>
    </location>
</feature>
<dbReference type="PANTHER" id="PTHR30055:SF234">
    <property type="entry name" value="HTH-TYPE TRANSCRIPTIONAL REGULATOR BETI"/>
    <property type="match status" value="1"/>
</dbReference>
<feature type="domain" description="HTH tetR-type" evidence="5">
    <location>
        <begin position="32"/>
        <end position="92"/>
    </location>
</feature>
<dbReference type="SUPFAM" id="SSF48498">
    <property type="entry name" value="Tetracyclin repressor-like, C-terminal domain"/>
    <property type="match status" value="1"/>
</dbReference>
<dbReference type="GO" id="GO:0000976">
    <property type="term" value="F:transcription cis-regulatory region binding"/>
    <property type="evidence" value="ECO:0007669"/>
    <property type="project" value="TreeGrafter"/>
</dbReference>
<keyword evidence="3" id="KW-0804">Transcription</keyword>
<dbReference type="PANTHER" id="PTHR30055">
    <property type="entry name" value="HTH-TYPE TRANSCRIPTIONAL REGULATOR RUTR"/>
    <property type="match status" value="1"/>
</dbReference>
<protein>
    <recommendedName>
        <fullName evidence="5">HTH tetR-type domain-containing protein</fullName>
    </recommendedName>
</protein>
<dbReference type="Proteomes" id="UP000215316">
    <property type="component" value="Unassembled WGS sequence"/>
</dbReference>
<dbReference type="AlphaFoldDB" id="A0A225CIU4"/>
<evidence type="ECO:0000256" key="3">
    <source>
        <dbReference type="ARBA" id="ARBA00023163"/>
    </source>
</evidence>
<dbReference type="InterPro" id="IPR001647">
    <property type="entry name" value="HTH_TetR"/>
</dbReference>
<dbReference type="PROSITE" id="PS50977">
    <property type="entry name" value="HTH_TETR_2"/>
    <property type="match status" value="1"/>
</dbReference>
<gene>
    <name evidence="6" type="ORF">B5P24_04470</name>
</gene>
<evidence type="ECO:0000313" key="7">
    <source>
        <dbReference type="Proteomes" id="UP000215316"/>
    </source>
</evidence>
<dbReference type="OrthoDB" id="7505659at2"/>
<proteinExistence type="predicted"/>
<dbReference type="SUPFAM" id="SSF46689">
    <property type="entry name" value="Homeodomain-like"/>
    <property type="match status" value="1"/>
</dbReference>
<sequence>MEPKPRSRGSATAAWEDRRMAADRVRTRLAPERRRELIIEAAARQVSERGYNSFTLSQLAADCGITRAGIEHHFASKEEVLVAVLRHRDETDEGVMGPAPAGSVTADAAWAALDALVRRNAERREIVRLYAILGAEALDPAHPAHAYFAERAVEARRWIAALASAWHPDPDDFAVEVLAILDGLQLQWLRDPALDLAGLWESVAVTLDRAPR</sequence>
<dbReference type="EMBL" id="MZMQ01000001">
    <property type="protein sequence ID" value="OQJ62313.1"/>
    <property type="molecule type" value="Genomic_DNA"/>
</dbReference>
<keyword evidence="2 4" id="KW-0238">DNA-binding</keyword>
<evidence type="ECO:0000313" key="6">
    <source>
        <dbReference type="EMBL" id="OQJ62313.1"/>
    </source>
</evidence>
<keyword evidence="1" id="KW-0805">Transcription regulation</keyword>
<dbReference type="Gene3D" id="1.10.357.10">
    <property type="entry name" value="Tetracycline Repressor, domain 2"/>
    <property type="match status" value="1"/>
</dbReference>
<evidence type="ECO:0000256" key="1">
    <source>
        <dbReference type="ARBA" id="ARBA00023015"/>
    </source>
</evidence>
<reference evidence="6" key="1">
    <citation type="submission" date="2017-08" db="EMBL/GenBank/DDBJ databases">
        <title>Genomes of multiple Clavibacter strains from different subspecies.</title>
        <authorList>
            <person name="Yuan X.-K."/>
            <person name="Li X.-S."/>
            <person name="Nie J."/>
            <person name="De Boer S.H."/>
        </authorList>
    </citation>
    <scope>NUCLEOTIDE SEQUENCE [LARGE SCALE GENOMIC DNA]</scope>
    <source>
        <strain evidence="6">ATCC 33566</strain>
    </source>
</reference>